<comment type="caution">
    <text evidence="2">The sequence shown here is derived from an EMBL/GenBank/DDBJ whole genome shotgun (WGS) entry which is preliminary data.</text>
</comment>
<organism evidence="2 3">
    <name type="scientific">Dunaliella salina</name>
    <name type="common">Green alga</name>
    <name type="synonym">Protococcus salinus</name>
    <dbReference type="NCBI Taxonomy" id="3046"/>
    <lineage>
        <taxon>Eukaryota</taxon>
        <taxon>Viridiplantae</taxon>
        <taxon>Chlorophyta</taxon>
        <taxon>core chlorophytes</taxon>
        <taxon>Chlorophyceae</taxon>
        <taxon>CS clade</taxon>
        <taxon>Chlamydomonadales</taxon>
        <taxon>Dunaliellaceae</taxon>
        <taxon>Dunaliella</taxon>
    </lineage>
</organism>
<feature type="domain" description="DUF1990" evidence="1">
    <location>
        <begin position="102"/>
        <end position="168"/>
    </location>
</feature>
<name>A0ABQ7H7H9_DUNSA</name>
<feature type="domain" description="DUF1990" evidence="1">
    <location>
        <begin position="31"/>
        <end position="91"/>
    </location>
</feature>
<dbReference type="Proteomes" id="UP000815325">
    <property type="component" value="Unassembled WGS sequence"/>
</dbReference>
<evidence type="ECO:0000313" key="3">
    <source>
        <dbReference type="Proteomes" id="UP000815325"/>
    </source>
</evidence>
<dbReference type="EMBL" id="MU069454">
    <property type="protein sequence ID" value="KAF5842808.1"/>
    <property type="molecule type" value="Genomic_DNA"/>
</dbReference>
<keyword evidence="3" id="KW-1185">Reference proteome</keyword>
<accession>A0ABQ7H7H9</accession>
<protein>
    <recommendedName>
        <fullName evidence="1">DUF1990 domain-containing protein</fullName>
    </recommendedName>
</protein>
<reference evidence="2" key="1">
    <citation type="submission" date="2017-08" db="EMBL/GenBank/DDBJ databases">
        <authorList>
            <person name="Polle J.E."/>
            <person name="Barry K."/>
            <person name="Cushman J."/>
            <person name="Schmutz J."/>
            <person name="Tran D."/>
            <person name="Hathwaick L.T."/>
            <person name="Yim W.C."/>
            <person name="Jenkins J."/>
            <person name="Mckie-Krisberg Z.M."/>
            <person name="Prochnik S."/>
            <person name="Lindquist E."/>
            <person name="Dockter R.B."/>
            <person name="Adam C."/>
            <person name="Molina H."/>
            <person name="Bunkerborg J."/>
            <person name="Jin E."/>
            <person name="Buchheim M."/>
            <person name="Magnuson J."/>
        </authorList>
    </citation>
    <scope>NUCLEOTIDE SEQUENCE</scope>
    <source>
        <strain evidence="2">CCAP 19/18</strain>
    </source>
</reference>
<sequence length="179" mass="20090">MGRLFPFYLWRPGKEQQDEVLKEGVREGFNYPNPGATEGATPSDLIALSSPWVVDYKRVQVGKGSKAYEEAKAALKRWTHFQLGWAQVRNPVGAGLPVSSPVQRFQFGHGCLKGHLLAGEESFAVEWDKEDDSVWYEVMTFSRPAHPVAMATYPLVRFYQRQYGKDSSTAMVKAISNSS</sequence>
<dbReference type="PANTHER" id="PTHR34202:SF1">
    <property type="entry name" value="UPF0548 PROTEIN"/>
    <property type="match status" value="1"/>
</dbReference>
<gene>
    <name evidence="2" type="ORF">DUNSADRAFT_4692</name>
</gene>
<proteinExistence type="predicted"/>
<dbReference type="InterPro" id="IPR018960">
    <property type="entry name" value="DUF1990"/>
</dbReference>
<evidence type="ECO:0000313" key="2">
    <source>
        <dbReference type="EMBL" id="KAF5842808.1"/>
    </source>
</evidence>
<dbReference type="PANTHER" id="PTHR34202">
    <property type="entry name" value="UPF0548 PROTEIN"/>
    <property type="match status" value="1"/>
</dbReference>
<dbReference type="Pfam" id="PF09348">
    <property type="entry name" value="DUF1990"/>
    <property type="match status" value="2"/>
</dbReference>
<evidence type="ECO:0000259" key="1">
    <source>
        <dbReference type="Pfam" id="PF09348"/>
    </source>
</evidence>